<reference evidence="1" key="1">
    <citation type="submission" date="2021-02" db="EMBL/GenBank/DDBJ databases">
        <authorList>
            <person name="Nowell W R."/>
        </authorList>
    </citation>
    <scope>NUCLEOTIDE SEQUENCE</scope>
</reference>
<dbReference type="Proteomes" id="UP000663877">
    <property type="component" value="Unassembled WGS sequence"/>
</dbReference>
<dbReference type="AlphaFoldDB" id="A0A816A408"/>
<proteinExistence type="predicted"/>
<name>A0A816A408_9BILA</name>
<comment type="caution">
    <text evidence="1">The sequence shown here is derived from an EMBL/GenBank/DDBJ whole genome shotgun (WGS) entry which is preliminary data.</text>
</comment>
<evidence type="ECO:0000313" key="1">
    <source>
        <dbReference type="EMBL" id="CAF1593043.1"/>
    </source>
</evidence>
<evidence type="ECO:0000313" key="2">
    <source>
        <dbReference type="EMBL" id="CAF1679676.1"/>
    </source>
</evidence>
<evidence type="ECO:0000313" key="4">
    <source>
        <dbReference type="Proteomes" id="UP000663877"/>
    </source>
</evidence>
<dbReference type="EMBL" id="CAJNOI010007907">
    <property type="protein sequence ID" value="CAF1593043.1"/>
    <property type="molecule type" value="Genomic_DNA"/>
</dbReference>
<gene>
    <name evidence="1" type="ORF">BJG266_LOCUS49812</name>
    <name evidence="2" type="ORF">QVE165_LOCUS66904</name>
</gene>
<organism evidence="1 4">
    <name type="scientific">Adineta steineri</name>
    <dbReference type="NCBI Taxonomy" id="433720"/>
    <lineage>
        <taxon>Eukaryota</taxon>
        <taxon>Metazoa</taxon>
        <taxon>Spiralia</taxon>
        <taxon>Gnathifera</taxon>
        <taxon>Rotifera</taxon>
        <taxon>Eurotatoria</taxon>
        <taxon>Bdelloidea</taxon>
        <taxon>Adinetida</taxon>
        <taxon>Adinetidae</taxon>
        <taxon>Adineta</taxon>
    </lineage>
</organism>
<sequence length="102" mass="11311">MAERSSLPVSVHESLMTILNEIGDSDINFASHELLSSYPNTITISDVHETSTIDEEYQIRTLGQHNMARMSILPTFPSAVSQSSPTIANLLLANVSRMKFFI</sequence>
<dbReference type="Proteomes" id="UP000663832">
    <property type="component" value="Unassembled WGS sequence"/>
</dbReference>
<accession>A0A816A408</accession>
<evidence type="ECO:0000313" key="3">
    <source>
        <dbReference type="Proteomes" id="UP000663832"/>
    </source>
</evidence>
<keyword evidence="3" id="KW-1185">Reference proteome</keyword>
<dbReference type="EMBL" id="CAJNOM010008354">
    <property type="protein sequence ID" value="CAF1679676.1"/>
    <property type="molecule type" value="Genomic_DNA"/>
</dbReference>
<protein>
    <submittedName>
        <fullName evidence="1">Uncharacterized protein</fullName>
    </submittedName>
</protein>